<reference evidence="8 9" key="1">
    <citation type="submission" date="2006-02" db="EMBL/GenBank/DDBJ databases">
        <authorList>
            <person name="Amann R."/>
            <person name="Ferriera S."/>
            <person name="Johnson J."/>
            <person name="Kravitz S."/>
            <person name="Halpern A."/>
            <person name="Remington K."/>
            <person name="Beeson K."/>
            <person name="Tran B."/>
            <person name="Rogers Y.-H."/>
            <person name="Friedman R."/>
            <person name="Venter J.C."/>
        </authorList>
    </citation>
    <scope>NUCLEOTIDE SEQUENCE [LARGE SCALE GENOMIC DNA]</scope>
    <source>
        <strain evidence="8 9">DSM 3645</strain>
    </source>
</reference>
<dbReference type="CDD" id="cd11753">
    <property type="entry name" value="GH94N_ChvB_NdvB_2_like"/>
    <property type="match status" value="1"/>
</dbReference>
<feature type="transmembrane region" description="Helical" evidence="4">
    <location>
        <begin position="852"/>
        <end position="874"/>
    </location>
</feature>
<dbReference type="PANTHER" id="PTHR37469:SF2">
    <property type="entry name" value="CELLOBIONIC ACID PHOSPHORYLASE"/>
    <property type="match status" value="1"/>
</dbReference>
<feature type="coiled-coil region" evidence="3">
    <location>
        <begin position="557"/>
        <end position="618"/>
    </location>
</feature>
<feature type="domain" description="Glycosyl hydrolase 94 catalytic" evidence="7">
    <location>
        <begin position="2407"/>
        <end position="2831"/>
    </location>
</feature>
<evidence type="ECO:0000256" key="2">
    <source>
        <dbReference type="ARBA" id="ARBA00022679"/>
    </source>
</evidence>
<dbReference type="GO" id="GO:0005975">
    <property type="term" value="P:carbohydrate metabolic process"/>
    <property type="evidence" value="ECO:0007669"/>
    <property type="project" value="InterPro"/>
</dbReference>
<dbReference type="InterPro" id="IPR037018">
    <property type="entry name" value="GH65_N"/>
</dbReference>
<dbReference type="EMBL" id="AANZ01000017">
    <property type="protein sequence ID" value="EAQ78926.1"/>
    <property type="molecule type" value="Genomic_DNA"/>
</dbReference>
<keyword evidence="4" id="KW-0812">Transmembrane</keyword>
<dbReference type="HOGENOM" id="CLU_000646_0_0_0"/>
<evidence type="ECO:0000256" key="1">
    <source>
        <dbReference type="ARBA" id="ARBA00022676"/>
    </source>
</evidence>
<dbReference type="InterPro" id="IPR033432">
    <property type="entry name" value="GH94_catalytic"/>
</dbReference>
<dbReference type="GO" id="GO:0016757">
    <property type="term" value="F:glycosyltransferase activity"/>
    <property type="evidence" value="ECO:0007669"/>
    <property type="project" value="UniProtKB-KW"/>
</dbReference>
<dbReference type="Pfam" id="PF06165">
    <property type="entry name" value="GH94_b-supersand"/>
    <property type="match status" value="2"/>
</dbReference>
<dbReference type="SUPFAM" id="SSF48208">
    <property type="entry name" value="Six-hairpin glycosidases"/>
    <property type="match status" value="1"/>
</dbReference>
<dbReference type="Gene3D" id="2.70.98.40">
    <property type="entry name" value="Glycoside hydrolase, family 65, N-terminal domain"/>
    <property type="match status" value="2"/>
</dbReference>
<feature type="transmembrane region" description="Helical" evidence="4">
    <location>
        <begin position="951"/>
        <end position="971"/>
    </location>
</feature>
<feature type="transmembrane region" description="Helical" evidence="4">
    <location>
        <begin position="422"/>
        <end position="444"/>
    </location>
</feature>
<evidence type="ECO:0000259" key="6">
    <source>
        <dbReference type="Pfam" id="PF10091"/>
    </source>
</evidence>
<evidence type="ECO:0000259" key="7">
    <source>
        <dbReference type="Pfam" id="PF17167"/>
    </source>
</evidence>
<dbReference type="InterPro" id="IPR010383">
    <property type="entry name" value="Glyco_hydrolase_94_b-supersand"/>
</dbReference>
<feature type="domain" description="Glycosyl hydrolase 94 supersandwich" evidence="5">
    <location>
        <begin position="2124"/>
        <end position="2393"/>
    </location>
</feature>
<dbReference type="Gene3D" id="2.60.420.10">
    <property type="entry name" value="Maltose phosphorylase, domain 3"/>
    <property type="match status" value="1"/>
</dbReference>
<evidence type="ECO:0000313" key="8">
    <source>
        <dbReference type="EMBL" id="EAQ78926.1"/>
    </source>
</evidence>
<comment type="caution">
    <text evidence="8">The sequence shown here is derived from an EMBL/GenBank/DDBJ whole genome shotgun (WGS) entry which is preliminary data.</text>
</comment>
<keyword evidence="1" id="KW-0328">Glycosyltransferase</keyword>
<evidence type="ECO:0000256" key="4">
    <source>
        <dbReference type="SAM" id="Phobius"/>
    </source>
</evidence>
<evidence type="ECO:0000256" key="3">
    <source>
        <dbReference type="SAM" id="Coils"/>
    </source>
</evidence>
<organism evidence="8 9">
    <name type="scientific">Blastopirellula marina DSM 3645</name>
    <dbReference type="NCBI Taxonomy" id="314230"/>
    <lineage>
        <taxon>Bacteria</taxon>
        <taxon>Pseudomonadati</taxon>
        <taxon>Planctomycetota</taxon>
        <taxon>Planctomycetia</taxon>
        <taxon>Pirellulales</taxon>
        <taxon>Pirellulaceae</taxon>
        <taxon>Blastopirellula</taxon>
    </lineage>
</organism>
<dbReference type="InterPro" id="IPR019282">
    <property type="entry name" value="Glycoamylase-like_cons_dom"/>
</dbReference>
<accession>A3ZX49</accession>
<dbReference type="PANTHER" id="PTHR37469">
    <property type="entry name" value="CELLOBIONIC ACID PHOSPHORYLASE-RELATED"/>
    <property type="match status" value="1"/>
</dbReference>
<evidence type="ECO:0000259" key="5">
    <source>
        <dbReference type="Pfam" id="PF06165"/>
    </source>
</evidence>
<feature type="domain" description="Glycosyl hydrolase 94 supersandwich" evidence="5">
    <location>
        <begin position="1622"/>
        <end position="1899"/>
    </location>
</feature>
<proteinExistence type="predicted"/>
<dbReference type="Gene3D" id="1.50.10.140">
    <property type="match status" value="2"/>
</dbReference>
<dbReference type="InterPro" id="IPR052047">
    <property type="entry name" value="GH94_Enzymes"/>
</dbReference>
<dbReference type="STRING" id="314230.DSM3645_27638"/>
<dbReference type="InterPro" id="IPR008928">
    <property type="entry name" value="6-hairpin_glycosidase_sf"/>
</dbReference>
<keyword evidence="4" id="KW-1133">Transmembrane helix</keyword>
<protein>
    <submittedName>
        <fullName evidence="8">Cyclic beta 1-2 glucan synthetase</fullName>
    </submittedName>
</protein>
<dbReference type="InterPro" id="IPR012341">
    <property type="entry name" value="6hp_glycosidase-like_sf"/>
</dbReference>
<keyword evidence="2" id="KW-0808">Transferase</keyword>
<feature type="transmembrane region" description="Helical" evidence="4">
    <location>
        <begin position="450"/>
        <end position="476"/>
    </location>
</feature>
<keyword evidence="3" id="KW-0175">Coiled coil</keyword>
<dbReference type="Pfam" id="PF10091">
    <property type="entry name" value="Glycoamylase"/>
    <property type="match status" value="1"/>
</dbReference>
<dbReference type="SUPFAM" id="SSF74650">
    <property type="entry name" value="Galactose mutarotase-like"/>
    <property type="match status" value="2"/>
</dbReference>
<dbReference type="eggNOG" id="COG3459">
    <property type="taxonomic scope" value="Bacteria"/>
</dbReference>
<dbReference type="SMART" id="SM01068">
    <property type="entry name" value="CBM_X"/>
    <property type="match status" value="2"/>
</dbReference>
<dbReference type="GO" id="GO:0030246">
    <property type="term" value="F:carbohydrate binding"/>
    <property type="evidence" value="ECO:0007669"/>
    <property type="project" value="InterPro"/>
</dbReference>
<keyword evidence="4" id="KW-0472">Membrane</keyword>
<feature type="coiled-coil region" evidence="3">
    <location>
        <begin position="1173"/>
        <end position="1200"/>
    </location>
</feature>
<gene>
    <name evidence="8" type="ORF">DSM3645_27638</name>
</gene>
<dbReference type="Gene3D" id="1.50.10.10">
    <property type="match status" value="1"/>
</dbReference>
<dbReference type="Proteomes" id="UP000004358">
    <property type="component" value="Unassembled WGS sequence"/>
</dbReference>
<feature type="domain" description="Glycoamylase-like" evidence="6">
    <location>
        <begin position="1369"/>
        <end position="1565"/>
    </location>
</feature>
<evidence type="ECO:0000313" key="9">
    <source>
        <dbReference type="Proteomes" id="UP000004358"/>
    </source>
</evidence>
<name>A3ZX49_9BACT</name>
<dbReference type="CDD" id="cd11756">
    <property type="entry name" value="GH94N_ChvB_NdvB_1_like"/>
    <property type="match status" value="1"/>
</dbReference>
<feature type="transmembrane region" description="Helical" evidence="4">
    <location>
        <begin position="978"/>
        <end position="998"/>
    </location>
</feature>
<dbReference type="OrthoDB" id="9769991at2"/>
<dbReference type="RefSeq" id="WP_002653420.1">
    <property type="nucleotide sequence ID" value="NZ_CH672376.1"/>
</dbReference>
<sequence>MQVPHISQKLLRLASWRRFSERESPTNREDEQPLRAELFSADQLERHAKTIAATHQLASGRSQNKLLPRLDENARVLIETYDLVTAAAAQNRPIEPAAEWLLDNFYLIEEQIRAIRRLLPPSYSKQLPRLAEGPGAGFPRVYGIALELISHVDGHIDATSLNSFIASYQSVESLMLGELWAVPLMLRLALIENLRRVAVRIALARRDRDLAGDWADQMVQIVEQNPTDLILVLADMARNNPPLSGAFLAEMTRHLQGQNPNFAFANSWLEHRLADQGLTTEQLVRAEGRAQAADQVSIGNSINSLRFLDSNDWREFVGQHSLVEQTLAGDPSCIYAEMDFATRDRYRHAVEGIARRSKLSEYAVARKAVQLAENHAREAPDERAAHVGYYLIDRGRPVLERLVEMRLSPIVVLDKLIRRYPLFCYLAVNGFVTFTTTLLFLLWLTRHDASWLVVGLLAIPVMICASHLGIGIVNWLTARLLSPQSLPRMDFEQGIPAEGRTLAAVPTMLTSASGIEHLLDGLEIRYLSNRDQCLHFALVTDFVDAATASTPDDAELVRLAREGIERLNEKYADVRNDIFHLFHRPRSWNAQEGVWMGYERKRGKLADLNATLRGATDRFTDVVGQTAILQSVRYVITLDTDTQMPRDAARLMVGTLAHRLNRPVFDKALGRVIDGYTILQPRVGVSLTSTQRSRFAQLFSGDPGVDPYTRVVSDVYQDLFGEGSFIGKGIYDVDSFEQSCGDFPENAILSHDLIEGAYARSALLSDVILYEEYPSRYAADISRRHRWMRGDWQIAAWVTPWAPSRAGKWLTNPISILSRWKIFDNLRRSLSPIAILLTLMISWFASPSVAAASLLFVLSTILLPTILDAASDLFRKSADVPLRMHLRLAIQALGRPLAHSALTLAFLPYETYISVDSIVRTLIRMTWTKRRLLEWRTSSDSERNADDSLVGAFRAMWVAPILATATFLALFPFHRGALLYAAVWLAIWLASPLLAWRLSQPIRKKAPQLSEDQRHFLEKLSRKTFRYFEDFVTAENNWLPPDNVQQNPELVIAPRTSPTNIGMGLLVDLAAYDFGYCSAAQMLTRTQRTLDTMHRMERYRGHFFNWYDTRTLAPLHPRYVSMVDSGNLAGNLLVLSSGFAALGDAPLLPPRMIGGLRDTLRVLLEVAQGVDVVHGAADVLRKIERQIEDLDQTLTSLSSAHSALARLTKMSAELKIASGENEELKWWANAYDQACLEHHRDLTLLASWVALPAPPPQLNNNGQIGELLKRLNRLLTLREVAELEAIAIPPLEAAIQSGSADTIAWLSQLKTALSQSAEKARERIAEFQKLAAQSLDLAEMDFGLLYNSTRDLFAIGYSVSEHRLDASFYDLLASEARLASFIVIAQNKFGQEHWFALGRLLTSAGSAPALLSWSGSMFEYLMPLLVMPNYENTLLDRTYHAVVRRQIEYGRQRGVPWGISESGYNAIDQHKTYQYRAFGVPGLGLKRGLAEDLVIAPYASVLALMVEPEAACRNLERLAADGQLGAYGFYEAVDYTPSRLPPGSDRVSVRQFMAHHEGMSLLSLAYLLLDKPMQRRFLADPMLRAADLLLQERVPKASAPVYPHASEANATRLVSAEESGNMRVFTDPSASAIEAHLLSNGRYHVAVTSAGGGYSRWRDLAITRWREDATKDDYGSFCYVRDVESGVVWSNAWQPTTKSAKGYEAIFTQARAEFRRSDNQIETYTQICVSPEDDIELRRITLTNRSELPRTLELTSYAEVVLATQAQDEAHPAFSNLFVETELVREHTAIYCTRRPRSAEEQPPWITHMMTVRGETVGEPSYETDRMRFVGRHKTLVSPAALNRKGALSNSAGSVLDPIVSVRQTVLLQPNESMTIDIVTGAAETRAGVQSLTEKYGDPSLTDRVFDIAWTHSHILLTQLNASETDAQVYGRLASSIIYASTLHRAKASILALNRQGQSGLWGYGISGDLPIVLVRIRDHERLSIVHQAVQAHSYWRMKGLAVDLVIWNEDDSVYRQTLQDSIVDLVAASPEAPLIDRPGGVFIRRGEQMSDEDRALLQTVARIVLLDDAGTLAEQVERRGRAPVSIPHLRPTRSPDIANASAESPDRDLAFFNGLGGFSQDGREYVTTLAAGQTTPAPWVNVIANSQFGAVVSEGGSSYTWAENSHEYRLTPWRNDPVSDLSGEAIYVRDEETGSYWSPTPLPARGGNSYVVRHGFGYSIFDYSEDGITTELCIYVDPEAPVKIYKLKIANHSGRRRQLSVTGYWELVLGEIRGKSLMHIVTEADPASGAIMARNVYNAEFGDRVAFVNCSESNRTCTGDRAEFIGRNGKLTNPSAMRRVRLSGRIGAGYDPCAAFQAPLTLEVGQERTITFILGATVGAKEASALAQEFRSVDRANQAIEEVWHFWSRTLGVIHLESPDPAVNYLANGWLVYQTLACRMWARSGFYQSGGAFGFRDQLQDAMALVHAQPQLLREHLLRAAAHQFREGDVQHWWHPPVGRGVRTHFSDDYLWLPLAICRYVEKTGDTGVLDETAPFLSARLLRSDEESCYDLPHVSDDIGTLYEHGKRAIDRGLQFGEHGLPLMGCGDWNDGMNLVGEDGRGESVWLAFFLYYVLEQFAQLARRQGDLALADRYSLEAGRLRGNIEEHGWDGQWYRRAYFDDGTPLGSSSNEECQIDAIAQSWSVLSGGGTHGRPKIAMESVNRRLVRRDARLILLLDPPFDKSDLNPGYIKGYVPGVRENGGQYTHSAIWTVMAAAAMGDNERAWELFSLINPISHGATPDDIAQYRVEPYVAAADVYGVEPHTGRGGWTWYTGSSGWMYRLIVESLLGLHLEGDKMRITPCLPADWTTFQIHYRFRETFYHITIHNHGAGATVCSMTLDGAKVHEEFISLVDDQCDHEVVVEMQPI</sequence>
<dbReference type="InterPro" id="IPR037820">
    <property type="entry name" value="GH94N_NdvB"/>
</dbReference>
<dbReference type="InterPro" id="IPR037824">
    <property type="entry name" value="GH94N_2_NdvB"/>
</dbReference>
<dbReference type="Pfam" id="PF17167">
    <property type="entry name" value="Glyco_hydro_94"/>
    <property type="match status" value="1"/>
</dbReference>
<dbReference type="InterPro" id="IPR011013">
    <property type="entry name" value="Gal_mutarotase_sf_dom"/>
</dbReference>